<dbReference type="InterPro" id="IPR005531">
    <property type="entry name" value="Asp23"/>
</dbReference>
<comment type="similarity">
    <text evidence="1">Belongs to the asp23 family.</text>
</comment>
<organism evidence="2 3">
    <name type="scientific">Nesterenkonia aethiopica</name>
    <dbReference type="NCBI Taxonomy" id="269144"/>
    <lineage>
        <taxon>Bacteria</taxon>
        <taxon>Bacillati</taxon>
        <taxon>Actinomycetota</taxon>
        <taxon>Actinomycetes</taxon>
        <taxon>Micrococcales</taxon>
        <taxon>Micrococcaceae</taxon>
        <taxon>Nesterenkonia</taxon>
    </lineage>
</organism>
<sequence length="126" mass="13542">MSTAEPAGGRLVVHEAVVEKSAAQAASELPEVWAAGRGLLGLRTVDRNTRPQVEATLAGDTVALAVRLALPYPIPVREVTESARRHLRDRVETLTGLRVRLVDLQIERMGSSRRLATGDGGGRRLA</sequence>
<protein>
    <recommendedName>
        <fullName evidence="4">Asp23/Gls24 family envelope stress response protein</fullName>
    </recommendedName>
</protein>
<comment type="caution">
    <text evidence="2">The sequence shown here is derived from an EMBL/GenBank/DDBJ whole genome shotgun (WGS) entry which is preliminary data.</text>
</comment>
<evidence type="ECO:0008006" key="4">
    <source>
        <dbReference type="Google" id="ProtNLM"/>
    </source>
</evidence>
<evidence type="ECO:0000256" key="1">
    <source>
        <dbReference type="ARBA" id="ARBA00005721"/>
    </source>
</evidence>
<dbReference type="EMBL" id="BAAAVT010000023">
    <property type="protein sequence ID" value="GAA3074811.1"/>
    <property type="molecule type" value="Genomic_DNA"/>
</dbReference>
<evidence type="ECO:0000313" key="3">
    <source>
        <dbReference type="Proteomes" id="UP001500236"/>
    </source>
</evidence>
<dbReference type="RefSeq" id="WP_311026066.1">
    <property type="nucleotide sequence ID" value="NZ_BAAAVT010000023.1"/>
</dbReference>
<proteinExistence type="inferred from homology"/>
<dbReference type="Pfam" id="PF03780">
    <property type="entry name" value="Asp23"/>
    <property type="match status" value="1"/>
</dbReference>
<keyword evidence="3" id="KW-1185">Reference proteome</keyword>
<reference evidence="3" key="1">
    <citation type="journal article" date="2019" name="Int. J. Syst. Evol. Microbiol.">
        <title>The Global Catalogue of Microorganisms (GCM) 10K type strain sequencing project: providing services to taxonomists for standard genome sequencing and annotation.</title>
        <authorList>
            <consortium name="The Broad Institute Genomics Platform"/>
            <consortium name="The Broad Institute Genome Sequencing Center for Infectious Disease"/>
            <person name="Wu L."/>
            <person name="Ma J."/>
        </authorList>
    </citation>
    <scope>NUCLEOTIDE SEQUENCE [LARGE SCALE GENOMIC DNA]</scope>
    <source>
        <strain evidence="3">JCM 14309</strain>
    </source>
</reference>
<evidence type="ECO:0000313" key="2">
    <source>
        <dbReference type="EMBL" id="GAA3074811.1"/>
    </source>
</evidence>
<gene>
    <name evidence="2" type="ORF">GCM10010529_28300</name>
</gene>
<name>A0ABP6M3T2_9MICC</name>
<accession>A0ABP6M3T2</accession>
<dbReference type="Proteomes" id="UP001500236">
    <property type="component" value="Unassembled WGS sequence"/>
</dbReference>